<accession>A0A5S6R0H7</accession>
<dbReference type="SUPFAM" id="SSF56672">
    <property type="entry name" value="DNA/RNA polymerases"/>
    <property type="match status" value="1"/>
</dbReference>
<reference evidence="2" key="1">
    <citation type="submission" date="2019-12" db="UniProtKB">
        <authorList>
            <consortium name="WormBaseParasite"/>
        </authorList>
    </citation>
    <scope>IDENTIFICATION</scope>
</reference>
<evidence type="ECO:0000313" key="2">
    <source>
        <dbReference type="WBParaSite" id="TMUE_3000012667.1"/>
    </source>
</evidence>
<organism evidence="1 2">
    <name type="scientific">Trichuris muris</name>
    <name type="common">Mouse whipworm</name>
    <dbReference type="NCBI Taxonomy" id="70415"/>
    <lineage>
        <taxon>Eukaryota</taxon>
        <taxon>Metazoa</taxon>
        <taxon>Ecdysozoa</taxon>
        <taxon>Nematoda</taxon>
        <taxon>Enoplea</taxon>
        <taxon>Dorylaimia</taxon>
        <taxon>Trichinellida</taxon>
        <taxon>Trichuridae</taxon>
        <taxon>Trichuris</taxon>
    </lineage>
</organism>
<dbReference type="InterPro" id="IPR043502">
    <property type="entry name" value="DNA/RNA_pol_sf"/>
</dbReference>
<dbReference type="InterPro" id="IPR053134">
    <property type="entry name" value="RNA-dir_DNA_polymerase"/>
</dbReference>
<dbReference type="WBParaSite" id="TMUE_3000012667.1">
    <property type="protein sequence ID" value="TMUE_3000012667.1"/>
    <property type="gene ID" value="WBGene00294800"/>
</dbReference>
<evidence type="ECO:0000313" key="1">
    <source>
        <dbReference type="Proteomes" id="UP000046395"/>
    </source>
</evidence>
<proteinExistence type="predicted"/>
<dbReference type="Gene3D" id="3.10.10.10">
    <property type="entry name" value="HIV Type 1 Reverse Transcriptase, subunit A, domain 1"/>
    <property type="match status" value="1"/>
</dbReference>
<name>A0A5S6R0H7_TRIMR</name>
<dbReference type="AlphaFoldDB" id="A0A5S6R0H7"/>
<sequence length="81" mass="9320">MLKHDIIEPSMSPWSFPVVLAKKKDGQWRFCVDYRRLNAVTICDAYPCPQVNEILERLDGCSKNTSKLDMKSAYWQVSVAP</sequence>
<dbReference type="STRING" id="70415.A0A5S6R0H7"/>
<keyword evidence="1" id="KW-1185">Reference proteome</keyword>
<dbReference type="Proteomes" id="UP000046395">
    <property type="component" value="Unassembled WGS sequence"/>
</dbReference>
<dbReference type="PANTHER" id="PTHR24559">
    <property type="entry name" value="TRANSPOSON TY3-I GAG-POL POLYPROTEIN"/>
    <property type="match status" value="1"/>
</dbReference>
<dbReference type="PANTHER" id="PTHR24559:SF444">
    <property type="entry name" value="REVERSE TRANSCRIPTASE DOMAIN-CONTAINING PROTEIN"/>
    <property type="match status" value="1"/>
</dbReference>
<dbReference type="CDD" id="cd01647">
    <property type="entry name" value="RT_LTR"/>
    <property type="match status" value="1"/>
</dbReference>
<protein>
    <submittedName>
        <fullName evidence="2">Reverse transcriptase domain-containing protein</fullName>
    </submittedName>
</protein>